<feature type="transmembrane region" description="Helical" evidence="2">
    <location>
        <begin position="105"/>
        <end position="127"/>
    </location>
</feature>
<proteinExistence type="predicted"/>
<gene>
    <name evidence="3" type="ORF">FISHEDRAFT_60346</name>
</gene>
<evidence type="ECO:0000313" key="3">
    <source>
        <dbReference type="EMBL" id="KIY46459.1"/>
    </source>
</evidence>
<dbReference type="PANTHER" id="PTHR40465">
    <property type="entry name" value="CHROMOSOME 1, WHOLE GENOME SHOTGUN SEQUENCE"/>
    <property type="match status" value="1"/>
</dbReference>
<organism evidence="3 4">
    <name type="scientific">Fistulina hepatica ATCC 64428</name>
    <dbReference type="NCBI Taxonomy" id="1128425"/>
    <lineage>
        <taxon>Eukaryota</taxon>
        <taxon>Fungi</taxon>
        <taxon>Dikarya</taxon>
        <taxon>Basidiomycota</taxon>
        <taxon>Agaricomycotina</taxon>
        <taxon>Agaricomycetes</taxon>
        <taxon>Agaricomycetidae</taxon>
        <taxon>Agaricales</taxon>
        <taxon>Fistulinaceae</taxon>
        <taxon>Fistulina</taxon>
    </lineage>
</organism>
<keyword evidence="4" id="KW-1185">Reference proteome</keyword>
<reference evidence="3 4" key="1">
    <citation type="journal article" date="2015" name="Fungal Genet. Biol.">
        <title>Evolution of novel wood decay mechanisms in Agaricales revealed by the genome sequences of Fistulina hepatica and Cylindrobasidium torrendii.</title>
        <authorList>
            <person name="Floudas D."/>
            <person name="Held B.W."/>
            <person name="Riley R."/>
            <person name="Nagy L.G."/>
            <person name="Koehler G."/>
            <person name="Ransdell A.S."/>
            <person name="Younus H."/>
            <person name="Chow J."/>
            <person name="Chiniquy J."/>
            <person name="Lipzen A."/>
            <person name="Tritt A."/>
            <person name="Sun H."/>
            <person name="Haridas S."/>
            <person name="LaButti K."/>
            <person name="Ohm R.A."/>
            <person name="Kues U."/>
            <person name="Blanchette R.A."/>
            <person name="Grigoriev I.V."/>
            <person name="Minto R.E."/>
            <person name="Hibbett D.S."/>
        </authorList>
    </citation>
    <scope>NUCLEOTIDE SEQUENCE [LARGE SCALE GENOMIC DNA]</scope>
    <source>
        <strain evidence="3 4">ATCC 64428</strain>
    </source>
</reference>
<keyword evidence="2" id="KW-1133">Transmembrane helix</keyword>
<protein>
    <submittedName>
        <fullName evidence="3">Uncharacterized protein</fullName>
    </submittedName>
</protein>
<feature type="region of interest" description="Disordered" evidence="1">
    <location>
        <begin position="216"/>
        <end position="239"/>
    </location>
</feature>
<dbReference type="OrthoDB" id="2535105at2759"/>
<evidence type="ECO:0000313" key="4">
    <source>
        <dbReference type="Proteomes" id="UP000054144"/>
    </source>
</evidence>
<evidence type="ECO:0000256" key="1">
    <source>
        <dbReference type="SAM" id="MobiDB-lite"/>
    </source>
</evidence>
<feature type="transmembrane region" description="Helical" evidence="2">
    <location>
        <begin position="162"/>
        <end position="186"/>
    </location>
</feature>
<sequence>MSYGILAAFNIPGIFTNAILYGIVLLQAYLYYNEFTWDPTWIKIYVTTLVIADTFNTVFAFRWIYTILMLASDPAMVSILAILVQGFFAYRVYVLGRRQKILPAFILFCSFVGASGGIVFTIAFHYYTDLESLATVPSARALSMVWLIPGHANRPFFLTSSLAATVANGLITSVIAIVDLICFLAMPLSNAKAVFRDSPLKRSIILPGLNARSSLRGRAEKESHSLPLSGGDMPTSGTGNGVGTRDIVNIPLNSFMQGNQQEQDQNFKVHINVETSREDK</sequence>
<accession>A0A0D7A7V9</accession>
<dbReference type="Proteomes" id="UP000054144">
    <property type="component" value="Unassembled WGS sequence"/>
</dbReference>
<feature type="transmembrane region" description="Helical" evidence="2">
    <location>
        <begin position="76"/>
        <end position="93"/>
    </location>
</feature>
<name>A0A0D7A7V9_9AGAR</name>
<feature type="transmembrane region" description="Helical" evidence="2">
    <location>
        <begin position="44"/>
        <end position="64"/>
    </location>
</feature>
<evidence type="ECO:0000256" key="2">
    <source>
        <dbReference type="SAM" id="Phobius"/>
    </source>
</evidence>
<keyword evidence="2" id="KW-0812">Transmembrane</keyword>
<dbReference type="AlphaFoldDB" id="A0A0D7A7V9"/>
<keyword evidence="2" id="KW-0472">Membrane</keyword>
<dbReference type="EMBL" id="KN882031">
    <property type="protein sequence ID" value="KIY46459.1"/>
    <property type="molecule type" value="Genomic_DNA"/>
</dbReference>
<dbReference type="PANTHER" id="PTHR40465:SF1">
    <property type="entry name" value="DUF6534 DOMAIN-CONTAINING PROTEIN"/>
    <property type="match status" value="1"/>
</dbReference>
<feature type="transmembrane region" description="Helical" evidence="2">
    <location>
        <begin position="6"/>
        <end position="32"/>
    </location>
</feature>